<feature type="domain" description="Pirin C-terminal" evidence="2">
    <location>
        <begin position="10"/>
        <end position="106"/>
    </location>
</feature>
<name>A0ABZ2PY69_9BURK</name>
<feature type="region of interest" description="Disordered" evidence="1">
    <location>
        <begin position="102"/>
        <end position="121"/>
    </location>
</feature>
<dbReference type="EMBL" id="CP062176">
    <property type="protein sequence ID" value="WXK39802.1"/>
    <property type="molecule type" value="Genomic_DNA"/>
</dbReference>
<dbReference type="Pfam" id="PF05726">
    <property type="entry name" value="Pirin_C"/>
    <property type="match status" value="1"/>
</dbReference>
<dbReference type="InterPro" id="IPR008778">
    <property type="entry name" value="Pirin_C_dom"/>
</dbReference>
<sequence>MSVTLDAGCHLDVPPEHEHEHEHEHEQGAVYLVDGELDMDGTAIESAQMAVLDAGTVAQLSSAGDARVMLAGDVPLDGERFIHWNFVSSSREKIERAQQAWRQQTMDKVPGETKWAPLPDR</sequence>
<dbReference type="SUPFAM" id="SSF51182">
    <property type="entry name" value="RmlC-like cupins"/>
    <property type="match status" value="1"/>
</dbReference>
<keyword evidence="4" id="KW-1185">Reference proteome</keyword>
<dbReference type="InterPro" id="IPR011051">
    <property type="entry name" value="RmlC_Cupin_sf"/>
</dbReference>
<dbReference type="Proteomes" id="UP001493153">
    <property type="component" value="Chromosome"/>
</dbReference>
<feature type="compositionally biased region" description="Basic and acidic residues" evidence="1">
    <location>
        <begin position="13"/>
        <end position="25"/>
    </location>
</feature>
<reference evidence="3 4" key="1">
    <citation type="submission" date="2020-09" db="EMBL/GenBank/DDBJ databases">
        <title>Genome sequences of Mycetohabitans spp.</title>
        <authorList>
            <person name="Carter M.E."/>
            <person name="Carpenter S.C.D."/>
            <person name="Bogdanove A.J."/>
        </authorList>
    </citation>
    <scope>NUCLEOTIDE SEQUENCE [LARGE SCALE GENOMIC DNA]</scope>
    <source>
        <strain evidence="3 4">B12</strain>
    </source>
</reference>
<accession>A0ABZ2PY69</accession>
<evidence type="ECO:0000313" key="4">
    <source>
        <dbReference type="Proteomes" id="UP001493153"/>
    </source>
</evidence>
<proteinExistence type="predicted"/>
<evidence type="ECO:0000259" key="2">
    <source>
        <dbReference type="Pfam" id="PF05726"/>
    </source>
</evidence>
<dbReference type="Gene3D" id="2.60.120.10">
    <property type="entry name" value="Jelly Rolls"/>
    <property type="match status" value="2"/>
</dbReference>
<feature type="region of interest" description="Disordered" evidence="1">
    <location>
        <begin position="1"/>
        <end position="25"/>
    </location>
</feature>
<evidence type="ECO:0000313" key="3">
    <source>
        <dbReference type="EMBL" id="WXK39802.1"/>
    </source>
</evidence>
<dbReference type="InterPro" id="IPR014710">
    <property type="entry name" value="RmlC-like_jellyroll"/>
</dbReference>
<gene>
    <name evidence="3" type="ORF">IHE29_11210</name>
</gene>
<evidence type="ECO:0000256" key="1">
    <source>
        <dbReference type="SAM" id="MobiDB-lite"/>
    </source>
</evidence>
<organism evidence="3 4">
    <name type="scientific">Mycetohabitans rhizoxinica</name>
    <dbReference type="NCBI Taxonomy" id="412963"/>
    <lineage>
        <taxon>Bacteria</taxon>
        <taxon>Pseudomonadati</taxon>
        <taxon>Pseudomonadota</taxon>
        <taxon>Betaproteobacteria</taxon>
        <taxon>Burkholderiales</taxon>
        <taxon>Burkholderiaceae</taxon>
        <taxon>Mycetohabitans</taxon>
    </lineage>
</organism>
<protein>
    <recommendedName>
        <fullName evidence="2">Pirin C-terminal domain-containing protein</fullName>
    </recommendedName>
</protein>